<organism evidence="3 4">
    <name type="scientific">Alteromonas halophila</name>
    <dbReference type="NCBI Taxonomy" id="516698"/>
    <lineage>
        <taxon>Bacteria</taxon>
        <taxon>Pseudomonadati</taxon>
        <taxon>Pseudomonadota</taxon>
        <taxon>Gammaproteobacteria</taxon>
        <taxon>Alteromonadales</taxon>
        <taxon>Alteromonadaceae</taxon>
        <taxon>Alteromonas/Salinimonas group</taxon>
        <taxon>Alteromonas</taxon>
    </lineage>
</organism>
<dbReference type="Proteomes" id="UP000631300">
    <property type="component" value="Unassembled WGS sequence"/>
</dbReference>
<reference evidence="3" key="1">
    <citation type="journal article" date="2014" name="Int. J. Syst. Evol. Microbiol.">
        <title>Complete genome sequence of Corynebacterium casei LMG S-19264T (=DSM 44701T), isolated from a smear-ripened cheese.</title>
        <authorList>
            <consortium name="US DOE Joint Genome Institute (JGI-PGF)"/>
            <person name="Walter F."/>
            <person name="Albersmeier A."/>
            <person name="Kalinowski J."/>
            <person name="Ruckert C."/>
        </authorList>
    </citation>
    <scope>NUCLEOTIDE SEQUENCE</scope>
    <source>
        <strain evidence="3">KCTC 22164</strain>
    </source>
</reference>
<dbReference type="Gene3D" id="2.40.330.10">
    <property type="entry name" value="DNA-binding pseudobarrel domain"/>
    <property type="match status" value="1"/>
</dbReference>
<keyword evidence="3" id="KW-0378">Hydrolase</keyword>
<dbReference type="Gene3D" id="3.40.91.80">
    <property type="match status" value="1"/>
</dbReference>
<dbReference type="InterPro" id="IPR015300">
    <property type="entry name" value="DNA-bd_pseudobarrel_sf"/>
</dbReference>
<protein>
    <submittedName>
        <fullName evidence="3">Type II restriction endonuclease</fullName>
    </submittedName>
</protein>
<dbReference type="AlphaFoldDB" id="A0A918JKB9"/>
<dbReference type="SUPFAM" id="SSF101936">
    <property type="entry name" value="DNA-binding pseudobarrel domain"/>
    <property type="match status" value="1"/>
</dbReference>
<dbReference type="EMBL" id="BMXP01000003">
    <property type="protein sequence ID" value="GGW85034.1"/>
    <property type="molecule type" value="Genomic_DNA"/>
</dbReference>
<dbReference type="Pfam" id="PF09217">
    <property type="entry name" value="EcoRII-N"/>
    <property type="match status" value="1"/>
</dbReference>
<dbReference type="RefSeq" id="WP_189405657.1">
    <property type="nucleotide sequence ID" value="NZ_BMXP01000003.1"/>
</dbReference>
<gene>
    <name evidence="3" type="ORF">GCM10007391_18580</name>
</gene>
<keyword evidence="3" id="KW-0540">Nuclease</keyword>
<reference evidence="3" key="2">
    <citation type="submission" date="2020-09" db="EMBL/GenBank/DDBJ databases">
        <authorList>
            <person name="Sun Q."/>
            <person name="Kim S."/>
        </authorList>
    </citation>
    <scope>NUCLEOTIDE SEQUENCE</scope>
    <source>
        <strain evidence="3">KCTC 22164</strain>
    </source>
</reference>
<dbReference type="Pfam" id="PF09019">
    <property type="entry name" value="EcoRII-C"/>
    <property type="match status" value="1"/>
</dbReference>
<sequence length="402" mass="46488">MDFTQWIHDKNSSSHWWFVKRLSANDTGQTDSHQVGIYIPKRLTDNILKHISRTDIKNPDLHLPAKIDSHGMPQQTVRVIYYNSKKHENKPKGRDEQRITQWNTDLSDSPLQDGANTGAIAIFSFELDPNSGQATGINAWICTGLEEENLLESLIGEVLPGELLEERADNLLSGFIPAKQVAKTRLILPEHWRTAFPSGKEIIDYLDENFRFQTTDPDKLLTDRRREEYKLFLEVEKLHVLDQVQAGFQSVDDFISLANSVSNRRKSRSGKSLEIHLEDIFRKFGLTEFGTQCRTEGNKKPDFLFPSCEAYRDNGFNQDKLRMLAVKTTCKDRWRQILNEANRIPYKHLFTLQEGVSENQFREMQDENVILVVPEKLKEKYPKVVQSKILSLKDFINHTKSV</sequence>
<proteinExistence type="predicted"/>
<dbReference type="InterPro" id="IPR023372">
    <property type="entry name" value="Rest_endonuc_II_EcoRII_N"/>
</dbReference>
<accession>A0A918JKB9</accession>
<comment type="caution">
    <text evidence="3">The sequence shown here is derived from an EMBL/GenBank/DDBJ whole genome shotgun (WGS) entry which is preliminary data.</text>
</comment>
<feature type="domain" description="Restriction endonuclease type II EcoRII C-terminal" evidence="1">
    <location>
        <begin position="232"/>
        <end position="396"/>
    </location>
</feature>
<dbReference type="InterPro" id="IPR038365">
    <property type="entry name" value="EcoRII_C_sf"/>
</dbReference>
<dbReference type="InterPro" id="IPR011335">
    <property type="entry name" value="Restrct_endonuc-II-like"/>
</dbReference>
<dbReference type="GO" id="GO:0009307">
    <property type="term" value="P:DNA restriction-modification system"/>
    <property type="evidence" value="ECO:0007669"/>
    <property type="project" value="InterPro"/>
</dbReference>
<evidence type="ECO:0000259" key="2">
    <source>
        <dbReference type="Pfam" id="PF09217"/>
    </source>
</evidence>
<name>A0A918JKB9_9ALTE</name>
<dbReference type="InterPro" id="IPR015109">
    <property type="entry name" value="Restrct_endonuc_II_EcoRII_C"/>
</dbReference>
<dbReference type="SUPFAM" id="SSF52980">
    <property type="entry name" value="Restriction endonuclease-like"/>
    <property type="match status" value="1"/>
</dbReference>
<feature type="domain" description="Restriction endonuclease type II EcoRII N-terminal" evidence="2">
    <location>
        <begin position="13"/>
        <end position="166"/>
    </location>
</feature>
<dbReference type="GO" id="GO:0009036">
    <property type="term" value="F:type II site-specific deoxyribonuclease activity"/>
    <property type="evidence" value="ECO:0007669"/>
    <property type="project" value="InterPro"/>
</dbReference>
<evidence type="ECO:0000313" key="4">
    <source>
        <dbReference type="Proteomes" id="UP000631300"/>
    </source>
</evidence>
<keyword evidence="4" id="KW-1185">Reference proteome</keyword>
<dbReference type="GO" id="GO:0003677">
    <property type="term" value="F:DNA binding"/>
    <property type="evidence" value="ECO:0007669"/>
    <property type="project" value="InterPro"/>
</dbReference>
<evidence type="ECO:0000313" key="3">
    <source>
        <dbReference type="EMBL" id="GGW85034.1"/>
    </source>
</evidence>
<keyword evidence="3" id="KW-0255">Endonuclease</keyword>
<evidence type="ECO:0000259" key="1">
    <source>
        <dbReference type="Pfam" id="PF09019"/>
    </source>
</evidence>